<dbReference type="Proteomes" id="UP001152531">
    <property type="component" value="Unassembled WGS sequence"/>
</dbReference>
<protein>
    <submittedName>
        <fullName evidence="1">Golgi to ER traffic protein 2</fullName>
    </submittedName>
</protein>
<dbReference type="EMBL" id="CALSDN010000010">
    <property type="protein sequence ID" value="CAH6722677.1"/>
    <property type="molecule type" value="Genomic_DNA"/>
</dbReference>
<keyword evidence="2" id="KW-1185">Reference proteome</keyword>
<reference evidence="1" key="1">
    <citation type="submission" date="2022-06" db="EMBL/GenBank/DDBJ databases">
        <authorList>
            <person name="Legras J.-L."/>
            <person name="Devillers H."/>
            <person name="Grondin C."/>
        </authorList>
    </citation>
    <scope>NUCLEOTIDE SEQUENCE</scope>
    <source>
        <strain evidence="1">CLIB 1444</strain>
    </source>
</reference>
<name>A0ACA9YC80_9ASCO</name>
<organism evidence="1 2">
    <name type="scientific">[Candida] jaroonii</name>
    <dbReference type="NCBI Taxonomy" id="467808"/>
    <lineage>
        <taxon>Eukaryota</taxon>
        <taxon>Fungi</taxon>
        <taxon>Dikarya</taxon>
        <taxon>Ascomycota</taxon>
        <taxon>Saccharomycotina</taxon>
        <taxon>Pichiomycetes</taxon>
        <taxon>Debaryomycetaceae</taxon>
        <taxon>Yamadazyma</taxon>
    </lineage>
</organism>
<proteinExistence type="predicted"/>
<evidence type="ECO:0000313" key="2">
    <source>
        <dbReference type="Proteomes" id="UP001152531"/>
    </source>
</evidence>
<evidence type="ECO:0000313" key="1">
    <source>
        <dbReference type="EMBL" id="CAH6722677.1"/>
    </source>
</evidence>
<accession>A0ACA9YC80</accession>
<sequence length="288" mass="32612">MTPEEKRKILQERRQAKMAGGKATDRLNNILSQGSSVKTSTTSVLDKPSTPEPTITPPPPSSIPAHLKVHEDDDPDTSDIEQLLSHRASPPPAEADFDKMFSSMFGNGGEGSEDPFSSMMMNMMKQQQQTEGENPDNLQDMEYEQKLLKYNTFKSKQSKFKFLVVRYLTIIMNFIYHFVYNDGFRSSSHDYIRSEIPTSNQFTLIFLSIEAVILSSYYLISSKRKSSENMTSDNFILKMISMASSFVPMIAAYQPLLVSLLGYWEILNMFLGDLALIVVLFGITSYLK</sequence>
<gene>
    <name evidence="1" type="ORF">CLIB1444_10S03884</name>
</gene>
<comment type="caution">
    <text evidence="1">The sequence shown here is derived from an EMBL/GenBank/DDBJ whole genome shotgun (WGS) entry which is preliminary data.</text>
</comment>